<evidence type="ECO:0000259" key="5">
    <source>
        <dbReference type="PROSITE" id="PS50045"/>
    </source>
</evidence>
<evidence type="ECO:0000256" key="1">
    <source>
        <dbReference type="ARBA" id="ARBA00022741"/>
    </source>
</evidence>
<dbReference type="PROSITE" id="PS50045">
    <property type="entry name" value="SIGMA54_INTERACT_4"/>
    <property type="match status" value="1"/>
</dbReference>
<gene>
    <name evidence="8" type="primary">norR_9</name>
    <name evidence="8" type="ORF">SPTER_07720</name>
</gene>
<keyword evidence="2" id="KW-0058">Aromatic hydrocarbons catabolism</keyword>
<dbReference type="PANTHER" id="PTHR32071">
    <property type="entry name" value="TRANSCRIPTIONAL REGULATORY PROTEIN"/>
    <property type="match status" value="1"/>
</dbReference>
<evidence type="ECO:0000256" key="3">
    <source>
        <dbReference type="ARBA" id="ARBA00022840"/>
    </source>
</evidence>
<dbReference type="InterPro" id="IPR025943">
    <property type="entry name" value="Sigma_54_int_dom_ATP-bd_2"/>
</dbReference>
<dbReference type="Gene3D" id="3.10.580.10">
    <property type="entry name" value="CBS-domain"/>
    <property type="match status" value="1"/>
</dbReference>
<dbReference type="InterPro" id="IPR002078">
    <property type="entry name" value="Sigma_54_int"/>
</dbReference>
<dbReference type="PROSITE" id="PS00675">
    <property type="entry name" value="SIGMA54_INTERACT_1"/>
    <property type="match status" value="1"/>
</dbReference>
<name>A0A517DQ95_9FIRM</name>
<evidence type="ECO:0000256" key="4">
    <source>
        <dbReference type="ARBA" id="ARBA00029500"/>
    </source>
</evidence>
<feature type="domain" description="PAS" evidence="6">
    <location>
        <begin position="121"/>
        <end position="172"/>
    </location>
</feature>
<dbReference type="PANTHER" id="PTHR32071:SF57">
    <property type="entry name" value="C4-DICARBOXYLATE TRANSPORT TRANSCRIPTIONAL REGULATORY PROTEIN DCTD"/>
    <property type="match status" value="1"/>
</dbReference>
<sequence length="687" mass="78518">MKAEDLMIEVQPVALADIHELKFDENKHNFDFIPVIDNKQQYIGVITQEILLRGLFTFETKSKDQVKGLLKNVPCILENADAWYLAENASQAVVVDGQGHIKGIITQTAIINGLTEFLNSYKEKFESVINATETGIIVLDSSGFVRIVNQTVSKLLRQEKVDIINRYVTDIIPDMPFLQSMEKQQPLFRQKVKVGNVLVINDILPIKSNGKTIGAISVFQDISILKQVAYDLDEFKNLTRDLESIINSSYDGLTVTDNNGVVLRMNTAYERLTGFKADEVIGKNMRDLVNEGYYDQSATLQVIKNKRSVTINQKIKGDRIVLVTGNPIFDEKGDLVRVVNNVRDITELTHLRDHILKSREQTMRYKTEISYLRSMHIGSNEIIFRSRSMEHVLWIAQKVATVDSTVLITGESGTGKELVAKLIHNFGKGIDYPFIKINCAAMPESLLEAELFGYEKGAFTGAKKEGKPGLFELAHNGTLFLDEIGDMPPTFQVKMLRVLQEREFMRVGGTKPIHVNVRIIAATHRDLAKMVDDGIFRSDLYYRLMIVPIHLQPLRERKEDIPILIQYFIDKYNQKFKYNKSISSQVINKLVEYQWKGNVRELENVIERMIVTTQAEELTMEHLPEYIRDKVFKPSANVKMKEAIEKTEAYLLAESYRKYHSWDEVAKDLGMGRATTYRKASKYKLID</sequence>
<evidence type="ECO:0000256" key="2">
    <source>
        <dbReference type="ARBA" id="ARBA00022797"/>
    </source>
</evidence>
<feature type="domain" description="PAC" evidence="7">
    <location>
        <begin position="305"/>
        <end position="357"/>
    </location>
</feature>
<dbReference type="Pfam" id="PF13426">
    <property type="entry name" value="PAS_9"/>
    <property type="match status" value="1"/>
</dbReference>
<organism evidence="8 9">
    <name type="scientific">Sporomusa termitida</name>
    <dbReference type="NCBI Taxonomy" id="2377"/>
    <lineage>
        <taxon>Bacteria</taxon>
        <taxon>Bacillati</taxon>
        <taxon>Bacillota</taxon>
        <taxon>Negativicutes</taxon>
        <taxon>Selenomonadales</taxon>
        <taxon>Sporomusaceae</taxon>
        <taxon>Sporomusa</taxon>
    </lineage>
</organism>
<dbReference type="GO" id="GO:0005524">
    <property type="term" value="F:ATP binding"/>
    <property type="evidence" value="ECO:0007669"/>
    <property type="project" value="UniProtKB-KW"/>
</dbReference>
<dbReference type="SUPFAM" id="SSF55785">
    <property type="entry name" value="PYP-like sensor domain (PAS domain)"/>
    <property type="match status" value="2"/>
</dbReference>
<keyword evidence="9" id="KW-1185">Reference proteome</keyword>
<dbReference type="InterPro" id="IPR003593">
    <property type="entry name" value="AAA+_ATPase"/>
</dbReference>
<dbReference type="Pfam" id="PF25601">
    <property type="entry name" value="AAA_lid_14"/>
    <property type="match status" value="1"/>
</dbReference>
<dbReference type="PROSITE" id="PS00676">
    <property type="entry name" value="SIGMA54_INTERACT_2"/>
    <property type="match status" value="1"/>
</dbReference>
<dbReference type="Gene3D" id="3.40.50.300">
    <property type="entry name" value="P-loop containing nucleotide triphosphate hydrolases"/>
    <property type="match status" value="1"/>
</dbReference>
<feature type="domain" description="Sigma-54 factor interaction" evidence="5">
    <location>
        <begin position="382"/>
        <end position="611"/>
    </location>
</feature>
<dbReference type="PROSITE" id="PS50113">
    <property type="entry name" value="PAC"/>
    <property type="match status" value="1"/>
</dbReference>
<dbReference type="AlphaFoldDB" id="A0A517DQ95"/>
<dbReference type="Pfam" id="PF00989">
    <property type="entry name" value="PAS"/>
    <property type="match status" value="1"/>
</dbReference>
<dbReference type="InterPro" id="IPR000014">
    <property type="entry name" value="PAS"/>
</dbReference>
<feature type="domain" description="PAS" evidence="6">
    <location>
        <begin position="238"/>
        <end position="291"/>
    </location>
</feature>
<dbReference type="PROSITE" id="PS50112">
    <property type="entry name" value="PAS"/>
    <property type="match status" value="2"/>
</dbReference>
<dbReference type="Gene3D" id="1.10.8.60">
    <property type="match status" value="1"/>
</dbReference>
<dbReference type="InterPro" id="IPR058031">
    <property type="entry name" value="AAA_lid_NorR"/>
</dbReference>
<dbReference type="NCBIfam" id="TIGR00229">
    <property type="entry name" value="sensory_box"/>
    <property type="match status" value="1"/>
</dbReference>
<keyword evidence="3" id="KW-0067">ATP-binding</keyword>
<dbReference type="InterPro" id="IPR013767">
    <property type="entry name" value="PAS_fold"/>
</dbReference>
<dbReference type="RefSeq" id="WP_246105475.1">
    <property type="nucleotide sequence ID" value="NZ_CP036259.1"/>
</dbReference>
<dbReference type="SUPFAM" id="SSF54631">
    <property type="entry name" value="CBS-domain pair"/>
    <property type="match status" value="1"/>
</dbReference>
<evidence type="ECO:0000259" key="7">
    <source>
        <dbReference type="PROSITE" id="PS50113"/>
    </source>
</evidence>
<dbReference type="Gene3D" id="1.10.10.60">
    <property type="entry name" value="Homeodomain-like"/>
    <property type="match status" value="1"/>
</dbReference>
<dbReference type="SUPFAM" id="SSF46689">
    <property type="entry name" value="Homeodomain-like"/>
    <property type="match status" value="1"/>
</dbReference>
<dbReference type="InterPro" id="IPR025662">
    <property type="entry name" value="Sigma_54_int_dom_ATP-bd_1"/>
</dbReference>
<dbReference type="InterPro" id="IPR009057">
    <property type="entry name" value="Homeodomain-like_sf"/>
</dbReference>
<proteinExistence type="predicted"/>
<evidence type="ECO:0000313" key="8">
    <source>
        <dbReference type="EMBL" id="QDR79497.1"/>
    </source>
</evidence>
<dbReference type="Proteomes" id="UP000320776">
    <property type="component" value="Chromosome"/>
</dbReference>
<dbReference type="SUPFAM" id="SSF52540">
    <property type="entry name" value="P-loop containing nucleoside triphosphate hydrolases"/>
    <property type="match status" value="1"/>
</dbReference>
<dbReference type="GO" id="GO:0003677">
    <property type="term" value="F:DNA binding"/>
    <property type="evidence" value="ECO:0007669"/>
    <property type="project" value="UniProtKB-KW"/>
</dbReference>
<dbReference type="Gene3D" id="3.30.450.20">
    <property type="entry name" value="PAS domain"/>
    <property type="match status" value="2"/>
</dbReference>
<dbReference type="SMART" id="SM00091">
    <property type="entry name" value="PAS"/>
    <property type="match status" value="2"/>
</dbReference>
<dbReference type="InterPro" id="IPR035965">
    <property type="entry name" value="PAS-like_dom_sf"/>
</dbReference>
<dbReference type="SMART" id="SM00382">
    <property type="entry name" value="AAA"/>
    <property type="match status" value="1"/>
</dbReference>
<dbReference type="InterPro" id="IPR000700">
    <property type="entry name" value="PAS-assoc_C"/>
</dbReference>
<dbReference type="InterPro" id="IPR046342">
    <property type="entry name" value="CBS_dom_sf"/>
</dbReference>
<protein>
    <recommendedName>
        <fullName evidence="4">HTH-type transcriptional regulatory protein TyrR</fullName>
    </recommendedName>
</protein>
<dbReference type="InterPro" id="IPR030828">
    <property type="entry name" value="HTH_TyrR"/>
</dbReference>
<dbReference type="CDD" id="cd00009">
    <property type="entry name" value="AAA"/>
    <property type="match status" value="1"/>
</dbReference>
<dbReference type="FunFam" id="3.40.50.300:FF:000006">
    <property type="entry name" value="DNA-binding transcriptional regulator NtrC"/>
    <property type="match status" value="1"/>
</dbReference>
<keyword evidence="1" id="KW-0547">Nucleotide-binding</keyword>
<evidence type="ECO:0000313" key="9">
    <source>
        <dbReference type="Proteomes" id="UP000320776"/>
    </source>
</evidence>
<dbReference type="Pfam" id="PF00158">
    <property type="entry name" value="Sigma54_activat"/>
    <property type="match status" value="1"/>
</dbReference>
<accession>A0A517DQ95</accession>
<reference evidence="8 9" key="1">
    <citation type="submission" date="2019-02" db="EMBL/GenBank/DDBJ databases">
        <title>Closed genome of Sporomusa termitida DSM 4440.</title>
        <authorList>
            <person name="Poehlein A."/>
            <person name="Daniel R."/>
        </authorList>
    </citation>
    <scope>NUCLEOTIDE SEQUENCE [LARGE SCALE GENOMIC DNA]</scope>
    <source>
        <strain evidence="8 9">DSM 4440</strain>
    </source>
</reference>
<dbReference type="GO" id="GO:0006355">
    <property type="term" value="P:regulation of DNA-templated transcription"/>
    <property type="evidence" value="ECO:0007669"/>
    <property type="project" value="InterPro"/>
</dbReference>
<dbReference type="InterPro" id="IPR027417">
    <property type="entry name" value="P-loop_NTPase"/>
</dbReference>
<dbReference type="KEGG" id="sted:SPTER_07720"/>
<dbReference type="CDD" id="cd02205">
    <property type="entry name" value="CBS_pair_SF"/>
    <property type="match status" value="1"/>
</dbReference>
<evidence type="ECO:0000259" key="6">
    <source>
        <dbReference type="PROSITE" id="PS50112"/>
    </source>
</evidence>
<dbReference type="CDD" id="cd00130">
    <property type="entry name" value="PAS"/>
    <property type="match status" value="1"/>
</dbReference>
<dbReference type="Pfam" id="PF18024">
    <property type="entry name" value="HTH_50"/>
    <property type="match status" value="1"/>
</dbReference>
<dbReference type="EMBL" id="CP036259">
    <property type="protein sequence ID" value="QDR79497.1"/>
    <property type="molecule type" value="Genomic_DNA"/>
</dbReference>